<evidence type="ECO:0000259" key="8">
    <source>
        <dbReference type="Pfam" id="PF02656"/>
    </source>
</evidence>
<feature type="compositionally biased region" description="Basic and acidic residues" evidence="6">
    <location>
        <begin position="86"/>
        <end position="97"/>
    </location>
</feature>
<dbReference type="HOGENOM" id="CLU_053359_0_1_1"/>
<feature type="transmembrane region" description="Helical" evidence="7">
    <location>
        <begin position="281"/>
        <end position="298"/>
    </location>
</feature>
<evidence type="ECO:0000256" key="2">
    <source>
        <dbReference type="ARBA" id="ARBA00022475"/>
    </source>
</evidence>
<proteinExistence type="predicted"/>
<evidence type="ECO:0000256" key="4">
    <source>
        <dbReference type="ARBA" id="ARBA00022989"/>
    </source>
</evidence>
<keyword evidence="10" id="KW-1185">Reference proteome</keyword>
<dbReference type="OrthoDB" id="199599at2759"/>
<accession>A0A0D2AI20</accession>
<comment type="subcellular location">
    <subcellularLocation>
        <location evidence="1">Cell membrane</location>
        <topology evidence="1">Multi-pass membrane protein</topology>
    </subcellularLocation>
</comment>
<feature type="transmembrane region" description="Helical" evidence="7">
    <location>
        <begin position="318"/>
        <end position="340"/>
    </location>
</feature>
<feature type="compositionally biased region" description="Low complexity" evidence="6">
    <location>
        <begin position="11"/>
        <end position="30"/>
    </location>
</feature>
<reference evidence="9 10" key="1">
    <citation type="submission" date="2015-01" db="EMBL/GenBank/DDBJ databases">
        <title>The Genome Sequence of Exophiala oligosperma CBS72588.</title>
        <authorList>
            <consortium name="The Broad Institute Genomics Platform"/>
            <person name="Cuomo C."/>
            <person name="de Hoog S."/>
            <person name="Gorbushina A."/>
            <person name="Stielow B."/>
            <person name="Teixiera M."/>
            <person name="Abouelleil A."/>
            <person name="Chapman S.B."/>
            <person name="Priest M."/>
            <person name="Young S.K."/>
            <person name="Wortman J."/>
            <person name="Nusbaum C."/>
            <person name="Birren B."/>
        </authorList>
    </citation>
    <scope>NUCLEOTIDE SEQUENCE [LARGE SCALE GENOMIC DNA]</scope>
    <source>
        <strain evidence="9 10">CBS 72588</strain>
    </source>
</reference>
<evidence type="ECO:0000313" key="10">
    <source>
        <dbReference type="Proteomes" id="UP000053342"/>
    </source>
</evidence>
<dbReference type="GO" id="GO:0005886">
    <property type="term" value="C:plasma membrane"/>
    <property type="evidence" value="ECO:0007669"/>
    <property type="project" value="UniProtKB-SubCell"/>
</dbReference>
<evidence type="ECO:0000256" key="5">
    <source>
        <dbReference type="ARBA" id="ARBA00023136"/>
    </source>
</evidence>
<evidence type="ECO:0000256" key="7">
    <source>
        <dbReference type="SAM" id="Phobius"/>
    </source>
</evidence>
<feature type="region of interest" description="Disordered" evidence="6">
    <location>
        <begin position="1"/>
        <end position="123"/>
    </location>
</feature>
<keyword evidence="5 7" id="KW-0472">Membrane</keyword>
<feature type="domain" description="DUF202" evidence="8">
    <location>
        <begin position="144"/>
        <end position="183"/>
    </location>
</feature>
<keyword evidence="2" id="KW-1003">Cell membrane</keyword>
<name>A0A0D2AI20_9EURO</name>
<dbReference type="RefSeq" id="XP_016260022.1">
    <property type="nucleotide sequence ID" value="XM_016409714.1"/>
</dbReference>
<feature type="compositionally biased region" description="Polar residues" evidence="6">
    <location>
        <begin position="107"/>
        <end position="116"/>
    </location>
</feature>
<dbReference type="AlphaFoldDB" id="A0A0D2AI20"/>
<sequence>MSSHDRQQNGSPEPLSSSPSSSLTSANSEADQSRPVQPAHPAISRSSSVRFSEGTKKGHSPPPMPRYPRTSGDSDEVTPIRTVDGQSDRRYNTESRDPLPAAATPEDSAQQDQNGNEEGKPGWLKRMVEKYGSISLENKGSVARDHLALERTFLAWLRTSLAFASIGIAITQLFRLNSSIAKSSQETTPAMMMTTTSEQMPFSPMIGQAVPAELIPYLQQLAANAAPPPPVPTLGPTLLDQVLLLPAPDANGRQVVRRDESMASQVNEDQAARLRHVGKPLGATFLGISIVILFIGFHRYFESQHWIIRGKFPASRGSIFIVGTIAGALIVASLAVVLAISPNRYEKK</sequence>
<dbReference type="EMBL" id="KN847339">
    <property type="protein sequence ID" value="KIW39806.1"/>
    <property type="molecule type" value="Genomic_DNA"/>
</dbReference>
<evidence type="ECO:0000256" key="1">
    <source>
        <dbReference type="ARBA" id="ARBA00004651"/>
    </source>
</evidence>
<evidence type="ECO:0000256" key="3">
    <source>
        <dbReference type="ARBA" id="ARBA00022692"/>
    </source>
</evidence>
<evidence type="ECO:0000256" key="6">
    <source>
        <dbReference type="SAM" id="MobiDB-lite"/>
    </source>
</evidence>
<organism evidence="9 10">
    <name type="scientific">Exophiala oligosperma</name>
    <dbReference type="NCBI Taxonomy" id="215243"/>
    <lineage>
        <taxon>Eukaryota</taxon>
        <taxon>Fungi</taxon>
        <taxon>Dikarya</taxon>
        <taxon>Ascomycota</taxon>
        <taxon>Pezizomycotina</taxon>
        <taxon>Eurotiomycetes</taxon>
        <taxon>Chaetothyriomycetidae</taxon>
        <taxon>Chaetothyriales</taxon>
        <taxon>Herpotrichiellaceae</taxon>
        <taxon>Exophiala</taxon>
    </lineage>
</organism>
<dbReference type="PANTHER" id="PTHR34187:SF2">
    <property type="entry name" value="DUF202 DOMAIN-CONTAINING PROTEIN"/>
    <property type="match status" value="1"/>
</dbReference>
<dbReference type="Pfam" id="PF02656">
    <property type="entry name" value="DUF202"/>
    <property type="match status" value="1"/>
</dbReference>
<dbReference type="PANTHER" id="PTHR34187">
    <property type="entry name" value="FGR18P"/>
    <property type="match status" value="1"/>
</dbReference>
<protein>
    <recommendedName>
        <fullName evidence="8">DUF202 domain-containing protein</fullName>
    </recommendedName>
</protein>
<gene>
    <name evidence="9" type="ORF">PV06_08390</name>
</gene>
<dbReference type="VEuPathDB" id="FungiDB:PV06_08390"/>
<dbReference type="GeneID" id="27360464"/>
<keyword evidence="4 7" id="KW-1133">Transmembrane helix</keyword>
<evidence type="ECO:0000313" key="9">
    <source>
        <dbReference type="EMBL" id="KIW39806.1"/>
    </source>
</evidence>
<dbReference type="InterPro" id="IPR052053">
    <property type="entry name" value="IM_YidH-like"/>
</dbReference>
<keyword evidence="3 7" id="KW-0812">Transmembrane</keyword>
<dbReference type="InterPro" id="IPR003807">
    <property type="entry name" value="DUF202"/>
</dbReference>
<dbReference type="Proteomes" id="UP000053342">
    <property type="component" value="Unassembled WGS sequence"/>
</dbReference>